<evidence type="ECO:0000313" key="3">
    <source>
        <dbReference type="Proteomes" id="UP001189180"/>
    </source>
</evidence>
<dbReference type="AlphaFoldDB" id="A0ABC9HFP1"/>
<evidence type="ECO:0000256" key="1">
    <source>
        <dbReference type="SAM" id="MobiDB-lite"/>
    </source>
</evidence>
<name>A0ABC9HFP1_FASHE</name>
<keyword evidence="3" id="KW-1185">Reference proteome</keyword>
<organism evidence="2 3">
    <name type="scientific">Fasciola hepatica</name>
    <name type="common">Liver fluke</name>
    <dbReference type="NCBI Taxonomy" id="6192"/>
    <lineage>
        <taxon>Eukaryota</taxon>
        <taxon>Metazoa</taxon>
        <taxon>Spiralia</taxon>
        <taxon>Lophotrochozoa</taxon>
        <taxon>Platyhelminthes</taxon>
        <taxon>Trematoda</taxon>
        <taxon>Digenea</taxon>
        <taxon>Plagiorchiida</taxon>
        <taxon>Echinostomata</taxon>
        <taxon>Echinostomatoidea</taxon>
        <taxon>Fasciolidae</taxon>
        <taxon>Fasciola</taxon>
    </lineage>
</organism>
<gene>
    <name evidence="2" type="ORF">FHB240107_LOCUS6645</name>
</gene>
<sequence>MPGENEQIQKIFDVLLRCSPDFNTTNGFANMTHSKFEQISCQMKIDGIGEAQKQPQNKEEPRNLGTAVHTNTSH</sequence>
<accession>A0ABC9HFP1</accession>
<proteinExistence type="predicted"/>
<protein>
    <submittedName>
        <fullName evidence="2">Uncharacterized protein</fullName>
    </submittedName>
</protein>
<evidence type="ECO:0000313" key="2">
    <source>
        <dbReference type="EMBL" id="CAM0512288.1"/>
    </source>
</evidence>
<dbReference type="EMBL" id="CANUEZ050000208">
    <property type="protein sequence ID" value="CAM0512288.1"/>
    <property type="molecule type" value="Genomic_DNA"/>
</dbReference>
<comment type="caution">
    <text evidence="2">The sequence shown here is derived from an EMBL/GenBank/DDBJ whole genome shotgun (WGS) entry which is preliminary data.</text>
</comment>
<dbReference type="Proteomes" id="UP001189180">
    <property type="component" value="Unassembled WGS sequence"/>
</dbReference>
<feature type="region of interest" description="Disordered" evidence="1">
    <location>
        <begin position="48"/>
        <end position="74"/>
    </location>
</feature>
<reference evidence="2 3" key="1">
    <citation type="submission" date="2024-08" db="EMBL/GenBank/DDBJ databases">
        <authorList>
            <person name="Paterson S."/>
        </authorList>
    </citation>
    <scope>NUCLEOTIDE SEQUENCE [LARGE SCALE GENOMIC DNA]</scope>
</reference>